<dbReference type="HOGENOM" id="CLU_1173638_0_0_9"/>
<dbReference type="Proteomes" id="UP000003100">
    <property type="component" value="Unassembled WGS sequence"/>
</dbReference>
<dbReference type="PATRIC" id="fig|476272.21.peg.808"/>
<accession>C0CP78</accession>
<dbReference type="AlphaFoldDB" id="C0CP78"/>
<gene>
    <name evidence="3" type="ORF">RUMHYD_02679</name>
</gene>
<keyword evidence="2" id="KW-0472">Membrane</keyword>
<reference evidence="3 4" key="1">
    <citation type="submission" date="2009-01" db="EMBL/GenBank/DDBJ databases">
        <authorList>
            <person name="Fulton L."/>
            <person name="Clifton S."/>
            <person name="Fulton B."/>
            <person name="Xu J."/>
            <person name="Minx P."/>
            <person name="Pepin K.H."/>
            <person name="Johnson M."/>
            <person name="Bhonagiri V."/>
            <person name="Nash W.E."/>
            <person name="Mardis E.R."/>
            <person name="Wilson R.K."/>
        </authorList>
    </citation>
    <scope>NUCLEOTIDE SEQUENCE [LARGE SCALE GENOMIC DNA]</scope>
    <source>
        <strain evidence="4">DSM 10507 / JCM 14656 / S5a33</strain>
    </source>
</reference>
<keyword evidence="4" id="KW-1185">Reference proteome</keyword>
<dbReference type="EMBL" id="ACBZ01000145">
    <property type="protein sequence ID" value="EEG48462.1"/>
    <property type="molecule type" value="Genomic_DNA"/>
</dbReference>
<dbReference type="eggNOG" id="ENOG5034AGH">
    <property type="taxonomic scope" value="Bacteria"/>
</dbReference>
<keyword evidence="2" id="KW-1133">Transmembrane helix</keyword>
<reference evidence="3 4" key="2">
    <citation type="submission" date="2009-02" db="EMBL/GenBank/DDBJ databases">
        <title>Draft genome sequence of Blautia hydrogenotrophica DSM 10507 (Ruminococcus hydrogenotrophicus DSM 10507).</title>
        <authorList>
            <person name="Sudarsanam P."/>
            <person name="Ley R."/>
            <person name="Guruge J."/>
            <person name="Turnbaugh P.J."/>
            <person name="Mahowald M."/>
            <person name="Liep D."/>
            <person name="Gordon J."/>
        </authorList>
    </citation>
    <scope>NUCLEOTIDE SEQUENCE [LARGE SCALE GENOMIC DNA]</scope>
    <source>
        <strain evidence="4">DSM 10507 / JCM 14656 / S5a33</strain>
    </source>
</reference>
<evidence type="ECO:0000313" key="4">
    <source>
        <dbReference type="Proteomes" id="UP000003100"/>
    </source>
</evidence>
<dbReference type="GeneID" id="86822739"/>
<comment type="caution">
    <text evidence="3">The sequence shown here is derived from an EMBL/GenBank/DDBJ whole genome shotgun (WGS) entry which is preliminary data.</text>
</comment>
<feature type="compositionally biased region" description="Low complexity" evidence="1">
    <location>
        <begin position="62"/>
        <end position="91"/>
    </location>
</feature>
<keyword evidence="2" id="KW-0812">Transmembrane</keyword>
<dbReference type="RefSeq" id="WP_005950229.1">
    <property type="nucleotide sequence ID" value="NZ_CP136423.1"/>
</dbReference>
<evidence type="ECO:0000256" key="2">
    <source>
        <dbReference type="SAM" id="Phobius"/>
    </source>
</evidence>
<feature type="transmembrane region" description="Helical" evidence="2">
    <location>
        <begin position="7"/>
        <end position="31"/>
    </location>
</feature>
<evidence type="ECO:0000256" key="1">
    <source>
        <dbReference type="SAM" id="MobiDB-lite"/>
    </source>
</evidence>
<proteinExistence type="predicted"/>
<organism evidence="3 4">
    <name type="scientific">Blautia hydrogenotrophica (strain DSM 10507 / JCM 14656 / S5a33)</name>
    <name type="common">Ruminococcus hydrogenotrophicus</name>
    <dbReference type="NCBI Taxonomy" id="476272"/>
    <lineage>
        <taxon>Bacteria</taxon>
        <taxon>Bacillati</taxon>
        <taxon>Bacillota</taxon>
        <taxon>Clostridia</taxon>
        <taxon>Lachnospirales</taxon>
        <taxon>Lachnospiraceae</taxon>
        <taxon>Blautia</taxon>
    </lineage>
</organism>
<feature type="region of interest" description="Disordered" evidence="1">
    <location>
        <begin position="46"/>
        <end position="95"/>
    </location>
</feature>
<sequence length="236" mass="25720">MNRDKKTGILLGAVAVLLVIVVGLGVFLIGMKLGQKKGESRDIAAAEDLPVQEETPALTRKPTAAPTEKPTPTAAPTSTPTQAPTAVPTQPSSVSSDSYRIDAGLREWTSQGLVFLQGDYITLYVNAEDYNNGLIGWEANAEGDSLKIYYPKAHDSGHGGTVVTLMAFDWGENGYENFPNYKIACLTENKKYIAMFPTDVQYNPNDSVQAEEYARLRQWASNIDQDNSSNPFSAHE</sequence>
<protein>
    <submittedName>
        <fullName evidence="3">Uncharacterized protein</fullName>
    </submittedName>
</protein>
<name>C0CP78_BLAHS</name>
<evidence type="ECO:0000313" key="3">
    <source>
        <dbReference type="EMBL" id="EEG48462.1"/>
    </source>
</evidence>